<keyword evidence="1" id="KW-0723">Serine/threonine-protein kinase</keyword>
<dbReference type="SUPFAM" id="SSF56112">
    <property type="entry name" value="Protein kinase-like (PK-like)"/>
    <property type="match status" value="1"/>
</dbReference>
<evidence type="ECO:0000256" key="3">
    <source>
        <dbReference type="ARBA" id="ARBA00022741"/>
    </source>
</evidence>
<feature type="domain" description="Protein kinase" evidence="6">
    <location>
        <begin position="1"/>
        <end position="77"/>
    </location>
</feature>
<evidence type="ECO:0000256" key="5">
    <source>
        <dbReference type="ARBA" id="ARBA00022840"/>
    </source>
</evidence>
<organism evidence="7 8">
    <name type="scientific">Clavelina lepadiformis</name>
    <name type="common">Light-bulb sea squirt</name>
    <name type="synonym">Ascidia lepadiformis</name>
    <dbReference type="NCBI Taxonomy" id="159417"/>
    <lineage>
        <taxon>Eukaryota</taxon>
        <taxon>Metazoa</taxon>
        <taxon>Chordata</taxon>
        <taxon>Tunicata</taxon>
        <taxon>Ascidiacea</taxon>
        <taxon>Aplousobranchia</taxon>
        <taxon>Clavelinidae</taxon>
        <taxon>Clavelina</taxon>
    </lineage>
</organism>
<evidence type="ECO:0000256" key="4">
    <source>
        <dbReference type="ARBA" id="ARBA00022777"/>
    </source>
</evidence>
<evidence type="ECO:0000256" key="2">
    <source>
        <dbReference type="ARBA" id="ARBA00022679"/>
    </source>
</evidence>
<accession>A0ABP0EVW1</accession>
<keyword evidence="8" id="KW-1185">Reference proteome</keyword>
<dbReference type="Proteomes" id="UP001642483">
    <property type="component" value="Unassembled WGS sequence"/>
</dbReference>
<keyword evidence="4" id="KW-0418">Kinase</keyword>
<proteinExistence type="predicted"/>
<evidence type="ECO:0000313" key="7">
    <source>
        <dbReference type="EMBL" id="CAK8671517.1"/>
    </source>
</evidence>
<keyword evidence="5" id="KW-0067">ATP-binding</keyword>
<reference evidence="7 8" key="1">
    <citation type="submission" date="2024-02" db="EMBL/GenBank/DDBJ databases">
        <authorList>
            <person name="Daric V."/>
            <person name="Darras S."/>
        </authorList>
    </citation>
    <scope>NUCLEOTIDE SEQUENCE [LARGE SCALE GENOMIC DNA]</scope>
</reference>
<dbReference type="PROSITE" id="PS00108">
    <property type="entry name" value="PROTEIN_KINASE_ST"/>
    <property type="match status" value="1"/>
</dbReference>
<keyword evidence="2" id="KW-0808">Transferase</keyword>
<protein>
    <recommendedName>
        <fullName evidence="6">Protein kinase domain-containing protein</fullName>
    </recommendedName>
</protein>
<sequence>MLLEFVCGGELFSYLRNAGRFNNATSLFFAFEIVSALSYLHSNDIVYRDLKPENILLDRDGHTKLTDFGLAKTVEDR</sequence>
<keyword evidence="3" id="KW-0547">Nucleotide-binding</keyword>
<dbReference type="Pfam" id="PF00069">
    <property type="entry name" value="Pkinase"/>
    <property type="match status" value="1"/>
</dbReference>
<dbReference type="Gene3D" id="1.10.510.10">
    <property type="entry name" value="Transferase(Phosphotransferase) domain 1"/>
    <property type="match status" value="1"/>
</dbReference>
<dbReference type="PANTHER" id="PTHR24353">
    <property type="entry name" value="CYCLIC NUCLEOTIDE-DEPENDENT PROTEIN KINASE"/>
    <property type="match status" value="1"/>
</dbReference>
<evidence type="ECO:0000313" key="8">
    <source>
        <dbReference type="Proteomes" id="UP001642483"/>
    </source>
</evidence>
<dbReference type="InterPro" id="IPR011009">
    <property type="entry name" value="Kinase-like_dom_sf"/>
</dbReference>
<evidence type="ECO:0000259" key="6">
    <source>
        <dbReference type="PROSITE" id="PS50011"/>
    </source>
</evidence>
<dbReference type="PANTHER" id="PTHR24353:SF37">
    <property type="entry name" value="CAMP-DEPENDENT PROTEIN KINASE CATALYTIC SUBUNIT PRKX"/>
    <property type="match status" value="1"/>
</dbReference>
<dbReference type="InterPro" id="IPR008271">
    <property type="entry name" value="Ser/Thr_kinase_AS"/>
</dbReference>
<evidence type="ECO:0000256" key="1">
    <source>
        <dbReference type="ARBA" id="ARBA00022527"/>
    </source>
</evidence>
<gene>
    <name evidence="7" type="ORF">CVLEPA_LOCUS573</name>
</gene>
<comment type="caution">
    <text evidence="7">The sequence shown here is derived from an EMBL/GenBank/DDBJ whole genome shotgun (WGS) entry which is preliminary data.</text>
</comment>
<dbReference type="EMBL" id="CAWYQH010000001">
    <property type="protein sequence ID" value="CAK8671517.1"/>
    <property type="molecule type" value="Genomic_DNA"/>
</dbReference>
<dbReference type="InterPro" id="IPR000719">
    <property type="entry name" value="Prot_kinase_dom"/>
</dbReference>
<name>A0ABP0EVW1_CLALP</name>
<dbReference type="PROSITE" id="PS50011">
    <property type="entry name" value="PROTEIN_KINASE_DOM"/>
    <property type="match status" value="1"/>
</dbReference>